<keyword evidence="1" id="KW-0472">Membrane</keyword>
<reference evidence="3" key="2">
    <citation type="journal article" date="2016" name="Sci. Rep.">
        <title>Dictyocaulus viviparus genome, variome and transcriptome elucidate lungworm biology and support future intervention.</title>
        <authorList>
            <person name="McNulty S.N."/>
            <person name="Strube C."/>
            <person name="Rosa B.A."/>
            <person name="Martin J.C."/>
            <person name="Tyagi R."/>
            <person name="Choi Y.J."/>
            <person name="Wang Q."/>
            <person name="Hallsworth Pepin K."/>
            <person name="Zhang X."/>
            <person name="Ozersky P."/>
            <person name="Wilson R.K."/>
            <person name="Sternberg P.W."/>
            <person name="Gasser R.B."/>
            <person name="Mitreva M."/>
        </authorList>
    </citation>
    <scope>NUCLEOTIDE SEQUENCE [LARGE SCALE GENOMIC DNA]</scope>
    <source>
        <strain evidence="3">HannoverDv2000</strain>
    </source>
</reference>
<reference evidence="2 3" key="1">
    <citation type="submission" date="2013-11" db="EMBL/GenBank/DDBJ databases">
        <title>Draft genome of the bovine lungworm Dictyocaulus viviparus.</title>
        <authorList>
            <person name="Mitreva M."/>
        </authorList>
    </citation>
    <scope>NUCLEOTIDE SEQUENCE [LARGE SCALE GENOMIC DNA]</scope>
    <source>
        <strain evidence="2 3">HannoverDv2000</strain>
    </source>
</reference>
<dbReference type="OrthoDB" id="10606696at2759"/>
<keyword evidence="1" id="KW-1133">Transmembrane helix</keyword>
<name>A0A0D8XRH7_DICVI</name>
<feature type="transmembrane region" description="Helical" evidence="1">
    <location>
        <begin position="5"/>
        <end position="25"/>
    </location>
</feature>
<organism evidence="2 3">
    <name type="scientific">Dictyocaulus viviparus</name>
    <name type="common">Bovine lungworm</name>
    <dbReference type="NCBI Taxonomy" id="29172"/>
    <lineage>
        <taxon>Eukaryota</taxon>
        <taxon>Metazoa</taxon>
        <taxon>Ecdysozoa</taxon>
        <taxon>Nematoda</taxon>
        <taxon>Chromadorea</taxon>
        <taxon>Rhabditida</taxon>
        <taxon>Rhabditina</taxon>
        <taxon>Rhabditomorpha</taxon>
        <taxon>Strongyloidea</taxon>
        <taxon>Metastrongylidae</taxon>
        <taxon>Dictyocaulus</taxon>
    </lineage>
</organism>
<proteinExistence type="predicted"/>
<dbReference type="AlphaFoldDB" id="A0A0D8XRH7"/>
<accession>A0A0D8XRH7</accession>
<evidence type="ECO:0000313" key="2">
    <source>
        <dbReference type="EMBL" id="KJH45006.1"/>
    </source>
</evidence>
<keyword evidence="3" id="KW-1185">Reference proteome</keyword>
<evidence type="ECO:0000313" key="3">
    <source>
        <dbReference type="Proteomes" id="UP000053766"/>
    </source>
</evidence>
<dbReference type="Proteomes" id="UP000053766">
    <property type="component" value="Unassembled WGS sequence"/>
</dbReference>
<dbReference type="EMBL" id="KN716434">
    <property type="protein sequence ID" value="KJH45006.1"/>
    <property type="molecule type" value="Genomic_DNA"/>
</dbReference>
<evidence type="ECO:0000256" key="1">
    <source>
        <dbReference type="SAM" id="Phobius"/>
    </source>
</evidence>
<sequence>MLDPLLLACVLAVLAGIIAIVFYLFSGNDDERDFERAFGENARKLFHHDREKHKSKVKLGKKKEVKERKNEPKLDAVIETETAATYEQSSELIDAVASSTATSVKTTAINSNDKKQISKDEKDQIAEFNNDEANMKSIFILGNEVNLPRETSIDENKENQNEQTSYCEGYFYAYIFVYVFGIQSSTFFVNKVS</sequence>
<feature type="transmembrane region" description="Helical" evidence="1">
    <location>
        <begin position="169"/>
        <end position="189"/>
    </location>
</feature>
<gene>
    <name evidence="2" type="ORF">DICVIV_08961</name>
</gene>
<keyword evidence="1" id="KW-0812">Transmembrane</keyword>
<protein>
    <submittedName>
        <fullName evidence="2">Uncharacterized protein</fullName>
    </submittedName>
</protein>